<dbReference type="GO" id="GO:0043007">
    <property type="term" value="P:maintenance of rDNA"/>
    <property type="evidence" value="ECO:0007669"/>
    <property type="project" value="TreeGrafter"/>
</dbReference>
<dbReference type="AlphaFoldDB" id="A0A821PMX9"/>
<keyword evidence="2" id="KW-1185">Reference proteome</keyword>
<dbReference type="GO" id="GO:0016607">
    <property type="term" value="C:nuclear speck"/>
    <property type="evidence" value="ECO:0007669"/>
    <property type="project" value="TreeGrafter"/>
</dbReference>
<accession>A0A821PMX9</accession>
<protein>
    <submittedName>
        <fullName evidence="1">Uncharacterized protein</fullName>
    </submittedName>
</protein>
<dbReference type="PANTHER" id="PTHR33962">
    <property type="entry name" value="RECQ-MEDIATED GENOME INSTABILITY PROTEIN 2 RMI2"/>
    <property type="match status" value="1"/>
</dbReference>
<dbReference type="PANTHER" id="PTHR33962:SF1">
    <property type="entry name" value="RECQ-MEDIATED GENOME INSTABILITY PROTEIN 2"/>
    <property type="match status" value="1"/>
</dbReference>
<dbReference type="InterPro" id="IPR032245">
    <property type="entry name" value="RMI2"/>
</dbReference>
<dbReference type="Gene3D" id="2.40.50.140">
    <property type="entry name" value="Nucleic acid-binding proteins"/>
    <property type="match status" value="1"/>
</dbReference>
<dbReference type="GO" id="GO:0033045">
    <property type="term" value="P:regulation of sister chromatid segregation"/>
    <property type="evidence" value="ECO:0007669"/>
    <property type="project" value="TreeGrafter"/>
</dbReference>
<dbReference type="Proteomes" id="UP000663880">
    <property type="component" value="Unassembled WGS sequence"/>
</dbReference>
<dbReference type="GO" id="GO:2000042">
    <property type="term" value="P:negative regulation of double-strand break repair via homologous recombination"/>
    <property type="evidence" value="ECO:0007669"/>
    <property type="project" value="TreeGrafter"/>
</dbReference>
<comment type="caution">
    <text evidence="1">The sequence shown here is derived from an EMBL/GenBank/DDBJ whole genome shotgun (WGS) entry which is preliminary data.</text>
</comment>
<organism evidence="1 2">
    <name type="scientific">Pieris macdunnoughi</name>
    <dbReference type="NCBI Taxonomy" id="345717"/>
    <lineage>
        <taxon>Eukaryota</taxon>
        <taxon>Metazoa</taxon>
        <taxon>Ecdysozoa</taxon>
        <taxon>Arthropoda</taxon>
        <taxon>Hexapoda</taxon>
        <taxon>Insecta</taxon>
        <taxon>Pterygota</taxon>
        <taxon>Neoptera</taxon>
        <taxon>Endopterygota</taxon>
        <taxon>Lepidoptera</taxon>
        <taxon>Glossata</taxon>
        <taxon>Ditrysia</taxon>
        <taxon>Papilionoidea</taxon>
        <taxon>Pieridae</taxon>
        <taxon>Pierinae</taxon>
        <taxon>Pieris</taxon>
    </lineage>
</organism>
<dbReference type="OrthoDB" id="10024265at2759"/>
<dbReference type="GO" id="GO:0006281">
    <property type="term" value="P:DNA repair"/>
    <property type="evidence" value="ECO:0007669"/>
    <property type="project" value="TreeGrafter"/>
</dbReference>
<proteinExistence type="predicted"/>
<dbReference type="GO" id="GO:0005829">
    <property type="term" value="C:cytosol"/>
    <property type="evidence" value="ECO:0007669"/>
    <property type="project" value="TreeGrafter"/>
</dbReference>
<dbReference type="Pfam" id="PF16100">
    <property type="entry name" value="RMI2"/>
    <property type="match status" value="1"/>
</dbReference>
<evidence type="ECO:0000313" key="1">
    <source>
        <dbReference type="EMBL" id="CAF4806455.1"/>
    </source>
</evidence>
<dbReference type="InterPro" id="IPR012340">
    <property type="entry name" value="NA-bd_OB-fold"/>
</dbReference>
<evidence type="ECO:0000313" key="2">
    <source>
        <dbReference type="Proteomes" id="UP000663880"/>
    </source>
</evidence>
<name>A0A821PMX9_9NEOP</name>
<gene>
    <name evidence="1" type="ORF">PMACD_LOCUS3770</name>
</gene>
<reference evidence="1" key="1">
    <citation type="submission" date="2021-02" db="EMBL/GenBank/DDBJ databases">
        <authorList>
            <person name="Steward A R."/>
        </authorList>
    </citation>
    <scope>NUCLEOTIDE SEQUENCE</scope>
</reference>
<sequence>MAMNPTKFFIKDLINKPTPLEVWVQGTIEQAVGSDIIILIISDSSGRAKIVKCETADGVIDKSLLKKGVYCCIIGIAVKTKGLPEIEATKFIDLSSQPHMKAAWYDEVREAELLIHGKIKPII</sequence>
<dbReference type="EMBL" id="CAJOBZ010000006">
    <property type="protein sequence ID" value="CAF4806455.1"/>
    <property type="molecule type" value="Genomic_DNA"/>
</dbReference>